<proteinExistence type="predicted"/>
<sequence length="35" mass="4263">MTEVHTIDMLIKYNFRNQVSLFQFPLLILMLMSKF</sequence>
<name>A0A183MF36_9TREM</name>
<accession>A0A183MF36</accession>
<reference evidence="1 2" key="1">
    <citation type="submission" date="2018-11" db="EMBL/GenBank/DDBJ databases">
        <authorList>
            <consortium name="Pathogen Informatics"/>
        </authorList>
    </citation>
    <scope>NUCLEOTIDE SEQUENCE [LARGE SCALE GENOMIC DNA]</scope>
    <source>
        <strain evidence="1 2">Zambia</strain>
    </source>
</reference>
<evidence type="ECO:0000313" key="2">
    <source>
        <dbReference type="Proteomes" id="UP000277204"/>
    </source>
</evidence>
<protein>
    <submittedName>
        <fullName evidence="1">Uncharacterized protein</fullName>
    </submittedName>
</protein>
<evidence type="ECO:0000313" key="1">
    <source>
        <dbReference type="EMBL" id="VDP16362.1"/>
    </source>
</evidence>
<keyword evidence="2" id="KW-1185">Reference proteome</keyword>
<dbReference type="EMBL" id="UZAI01016807">
    <property type="protein sequence ID" value="VDP16362.1"/>
    <property type="molecule type" value="Genomic_DNA"/>
</dbReference>
<dbReference type="AlphaFoldDB" id="A0A183MF36"/>
<dbReference type="Proteomes" id="UP000277204">
    <property type="component" value="Unassembled WGS sequence"/>
</dbReference>
<gene>
    <name evidence="1" type="ORF">SMRZ_LOCUS14661</name>
</gene>
<organism evidence="1 2">
    <name type="scientific">Schistosoma margrebowiei</name>
    <dbReference type="NCBI Taxonomy" id="48269"/>
    <lineage>
        <taxon>Eukaryota</taxon>
        <taxon>Metazoa</taxon>
        <taxon>Spiralia</taxon>
        <taxon>Lophotrochozoa</taxon>
        <taxon>Platyhelminthes</taxon>
        <taxon>Trematoda</taxon>
        <taxon>Digenea</taxon>
        <taxon>Strigeidida</taxon>
        <taxon>Schistosomatoidea</taxon>
        <taxon>Schistosomatidae</taxon>
        <taxon>Schistosoma</taxon>
    </lineage>
</organism>